<reference evidence="2" key="1">
    <citation type="submission" date="2016-12" db="EMBL/GenBank/DDBJ databases">
        <title>The genomes of Aspergillus section Nigri reveals drivers in fungal speciation.</title>
        <authorList>
            <consortium name="DOE Joint Genome Institute"/>
            <person name="Vesth T.C."/>
            <person name="Nybo J."/>
            <person name="Theobald S."/>
            <person name="Brandl J."/>
            <person name="Frisvad J.C."/>
            <person name="Nielsen K.F."/>
            <person name="Lyhne E.K."/>
            <person name="Kogle M.E."/>
            <person name="Kuo A."/>
            <person name="Riley R."/>
            <person name="Clum A."/>
            <person name="Nolan M."/>
            <person name="Lipzen A."/>
            <person name="Salamov A."/>
            <person name="Henrissat B."/>
            <person name="Wiebenga A."/>
            <person name="De Vries R.P."/>
            <person name="Grigoriev I.V."/>
            <person name="Mortensen U.H."/>
            <person name="Andersen M.R."/>
            <person name="Baker S.E."/>
        </authorList>
    </citation>
    <scope>NUCLEOTIDE SEQUENCE [LARGE SCALE GENOMIC DNA]</scope>
    <source>
        <strain evidence="2">CBS 113365</strain>
    </source>
</reference>
<evidence type="ECO:0000313" key="3">
    <source>
        <dbReference type="Proteomes" id="UP000248405"/>
    </source>
</evidence>
<organism evidence="2 3">
    <name type="scientific">Aspergillus vadensis (strain CBS 113365 / IMI 142717 / IBT 24658)</name>
    <dbReference type="NCBI Taxonomy" id="1448311"/>
    <lineage>
        <taxon>Eukaryota</taxon>
        <taxon>Fungi</taxon>
        <taxon>Dikarya</taxon>
        <taxon>Ascomycota</taxon>
        <taxon>Pezizomycotina</taxon>
        <taxon>Eurotiomycetes</taxon>
        <taxon>Eurotiomycetidae</taxon>
        <taxon>Eurotiales</taxon>
        <taxon>Aspergillaceae</taxon>
        <taxon>Aspergillus</taxon>
        <taxon>Aspergillus subgen. Circumdati</taxon>
    </lineage>
</organism>
<feature type="transmembrane region" description="Helical" evidence="1">
    <location>
        <begin position="51"/>
        <end position="73"/>
    </location>
</feature>
<dbReference type="EMBL" id="KZ821636">
    <property type="protein sequence ID" value="PYH65999.1"/>
    <property type="molecule type" value="Genomic_DNA"/>
</dbReference>
<gene>
    <name evidence="2" type="ORF">BO88DRAFT_129811</name>
</gene>
<dbReference type="RefSeq" id="XP_025559793.1">
    <property type="nucleotide sequence ID" value="XM_025701385.1"/>
</dbReference>
<proteinExistence type="predicted"/>
<dbReference type="Proteomes" id="UP000248405">
    <property type="component" value="Unassembled WGS sequence"/>
</dbReference>
<keyword evidence="3" id="KW-1185">Reference proteome</keyword>
<protein>
    <submittedName>
        <fullName evidence="2">Uncharacterized protein</fullName>
    </submittedName>
</protein>
<keyword evidence="1" id="KW-1133">Transmembrane helix</keyword>
<keyword evidence="1" id="KW-0472">Membrane</keyword>
<keyword evidence="1" id="KW-0812">Transmembrane</keyword>
<evidence type="ECO:0000313" key="2">
    <source>
        <dbReference type="EMBL" id="PYH65999.1"/>
    </source>
</evidence>
<accession>A0A319B0J8</accession>
<dbReference type="GeneID" id="37205977"/>
<sequence length="93" mass="10428">MARNLARKRIRMWRKKWEQTNNQRLVHPQAQSTGRVKDAKEVLASRQGHRLASSIIISVGLGILLLGPTAIAAHESDYATPGRATRDQSLNCR</sequence>
<name>A0A319B0J8_ASPVC</name>
<evidence type="ECO:0000256" key="1">
    <source>
        <dbReference type="SAM" id="Phobius"/>
    </source>
</evidence>
<dbReference type="AlphaFoldDB" id="A0A319B0J8"/>